<keyword evidence="5 7" id="KW-1133">Transmembrane helix</keyword>
<dbReference type="PANTHER" id="PTHR12778:SF10">
    <property type="entry name" value="MAJOR FACILITATOR SUPERFAMILY DOMAIN-CONTAINING PROTEIN 3"/>
    <property type="match status" value="1"/>
</dbReference>
<name>A0A5C4XAV0_9HYPH</name>
<dbReference type="InterPro" id="IPR036259">
    <property type="entry name" value="MFS_trans_sf"/>
</dbReference>
<gene>
    <name evidence="8" type="ORF">FHP24_28395</name>
</gene>
<keyword evidence="6 7" id="KW-0472">Membrane</keyword>
<evidence type="ECO:0000256" key="5">
    <source>
        <dbReference type="ARBA" id="ARBA00022989"/>
    </source>
</evidence>
<evidence type="ECO:0000313" key="9">
    <source>
        <dbReference type="Proteomes" id="UP000311605"/>
    </source>
</evidence>
<evidence type="ECO:0000256" key="1">
    <source>
        <dbReference type="ARBA" id="ARBA00004141"/>
    </source>
</evidence>
<feature type="transmembrane region" description="Helical" evidence="7">
    <location>
        <begin position="294"/>
        <end position="316"/>
    </location>
</feature>
<dbReference type="InterPro" id="IPR011701">
    <property type="entry name" value="MFS"/>
</dbReference>
<feature type="transmembrane region" description="Helical" evidence="7">
    <location>
        <begin position="87"/>
        <end position="107"/>
    </location>
</feature>
<keyword evidence="9" id="KW-1185">Reference proteome</keyword>
<keyword evidence="4 7" id="KW-0812">Transmembrane</keyword>
<dbReference type="Pfam" id="PF07690">
    <property type="entry name" value="MFS_1"/>
    <property type="match status" value="1"/>
</dbReference>
<comment type="subcellular location">
    <subcellularLocation>
        <location evidence="1">Membrane</location>
        <topology evidence="1">Multi-pass membrane protein</topology>
    </subcellularLocation>
</comment>
<dbReference type="GO" id="GO:0022857">
    <property type="term" value="F:transmembrane transporter activity"/>
    <property type="evidence" value="ECO:0007669"/>
    <property type="project" value="InterPro"/>
</dbReference>
<feature type="transmembrane region" description="Helical" evidence="7">
    <location>
        <begin position="388"/>
        <end position="410"/>
    </location>
</feature>
<accession>A0A5C4XAV0</accession>
<dbReference type="SUPFAM" id="SSF103473">
    <property type="entry name" value="MFS general substrate transporter"/>
    <property type="match status" value="1"/>
</dbReference>
<evidence type="ECO:0000256" key="3">
    <source>
        <dbReference type="ARBA" id="ARBA00022448"/>
    </source>
</evidence>
<feature type="transmembrane region" description="Helical" evidence="7">
    <location>
        <begin position="328"/>
        <end position="349"/>
    </location>
</feature>
<dbReference type="GO" id="GO:0016020">
    <property type="term" value="C:membrane"/>
    <property type="evidence" value="ECO:0007669"/>
    <property type="project" value="UniProtKB-SubCell"/>
</dbReference>
<feature type="transmembrane region" description="Helical" evidence="7">
    <location>
        <begin position="223"/>
        <end position="244"/>
    </location>
</feature>
<keyword evidence="3" id="KW-0813">Transport</keyword>
<proteinExistence type="inferred from homology"/>
<dbReference type="EMBL" id="VDMN01000015">
    <property type="protein sequence ID" value="TNM59534.1"/>
    <property type="molecule type" value="Genomic_DNA"/>
</dbReference>
<dbReference type="Gene3D" id="1.20.1250.20">
    <property type="entry name" value="MFS general substrate transporter like domains"/>
    <property type="match status" value="1"/>
</dbReference>
<feature type="transmembrane region" description="Helical" evidence="7">
    <location>
        <begin position="416"/>
        <end position="437"/>
    </location>
</feature>
<dbReference type="Proteomes" id="UP000311605">
    <property type="component" value="Unassembled WGS sequence"/>
</dbReference>
<feature type="transmembrane region" description="Helical" evidence="7">
    <location>
        <begin position="265"/>
        <end position="288"/>
    </location>
</feature>
<reference evidence="8 9" key="1">
    <citation type="submission" date="2019-06" db="EMBL/GenBank/DDBJ databases">
        <title>The draft genome of Rhizobium smilacinae PTYR-5.</title>
        <authorList>
            <person name="Liu L."/>
            <person name="Li L."/>
            <person name="Zhang X."/>
        </authorList>
    </citation>
    <scope>NUCLEOTIDE SEQUENCE [LARGE SCALE GENOMIC DNA]</scope>
    <source>
        <strain evidence="8 9">PTYR-5</strain>
    </source>
</reference>
<sequence>MPSVRTCGKTGAQRKAAIWQRPIGAGVNATMGRPHRRSTMSTEFMANHVRVSNGRLIVGLGGLYVAQSIIGSMIFAGLPAVMRQGGASLNEIAFTLLAVLPWSLKFLWAPTVERFRSPHVGVRRSRLTVGIVGAFSVGAVVALALTGPTTVGALAVAMMIASTASATIDIACDGHAVESFSEENRGWGNAAQIGGAYLGTALGGGAFLIMLDHWTWRSSSLVMAGLLVALALPFLLTPDGAPASRPDRPRPSLKNAFKRPEIRSGLVLVAVYVFGQKWAMTMIGPFLIDLGMSLTLLGALNGAGITILGVAGALGGGYLVRHYGAYRVMFWTLPAQAVAMFSLASIAYWDMRSLPLLLLTLFVSAMMFALGFVALYSELMGRASLDQAGVDFTLFQSADAIISLIGWQLAAVAGESFGYAFCFASASVFGLITLKLLPRLRQ</sequence>
<evidence type="ECO:0000256" key="6">
    <source>
        <dbReference type="ARBA" id="ARBA00023136"/>
    </source>
</evidence>
<dbReference type="AlphaFoldDB" id="A0A5C4XAV0"/>
<feature type="transmembrane region" description="Helical" evidence="7">
    <location>
        <begin position="56"/>
        <end position="81"/>
    </location>
</feature>
<feature type="transmembrane region" description="Helical" evidence="7">
    <location>
        <begin position="355"/>
        <end position="376"/>
    </location>
</feature>
<organism evidence="8 9">
    <name type="scientific">Aliirhizobium smilacinae</name>
    <dbReference type="NCBI Taxonomy" id="1395944"/>
    <lineage>
        <taxon>Bacteria</taxon>
        <taxon>Pseudomonadati</taxon>
        <taxon>Pseudomonadota</taxon>
        <taxon>Alphaproteobacteria</taxon>
        <taxon>Hyphomicrobiales</taxon>
        <taxon>Rhizobiaceae</taxon>
        <taxon>Aliirhizobium</taxon>
    </lineage>
</organism>
<dbReference type="OrthoDB" id="9787815at2"/>
<evidence type="ECO:0000256" key="4">
    <source>
        <dbReference type="ARBA" id="ARBA00022692"/>
    </source>
</evidence>
<comment type="caution">
    <text evidence="8">The sequence shown here is derived from an EMBL/GenBank/DDBJ whole genome shotgun (WGS) entry which is preliminary data.</text>
</comment>
<protein>
    <submittedName>
        <fullName evidence="8">MFS transporter</fullName>
    </submittedName>
</protein>
<feature type="transmembrane region" description="Helical" evidence="7">
    <location>
        <begin position="127"/>
        <end position="145"/>
    </location>
</feature>
<evidence type="ECO:0000313" key="8">
    <source>
        <dbReference type="EMBL" id="TNM59534.1"/>
    </source>
</evidence>
<dbReference type="InterPro" id="IPR004752">
    <property type="entry name" value="AmpG_permease/AT-1"/>
</dbReference>
<evidence type="ECO:0000256" key="2">
    <source>
        <dbReference type="ARBA" id="ARBA00008335"/>
    </source>
</evidence>
<evidence type="ECO:0000256" key="7">
    <source>
        <dbReference type="SAM" id="Phobius"/>
    </source>
</evidence>
<dbReference type="PANTHER" id="PTHR12778">
    <property type="entry name" value="SOLUTE CARRIER FAMILY 33 ACETYL-COA TRANSPORTER -RELATED"/>
    <property type="match status" value="1"/>
</dbReference>
<comment type="similarity">
    <text evidence="2">Belongs to the major facilitator superfamily.</text>
</comment>